<dbReference type="OrthoDB" id="128186at2"/>
<dbReference type="Pfam" id="PF07859">
    <property type="entry name" value="Abhydrolase_3"/>
    <property type="match status" value="1"/>
</dbReference>
<dbReference type="AlphaFoldDB" id="A0A4Z0HDJ3"/>
<evidence type="ECO:0000259" key="2">
    <source>
        <dbReference type="Pfam" id="PF07859"/>
    </source>
</evidence>
<proteinExistence type="predicted"/>
<dbReference type="PANTHER" id="PTHR48081:SF8">
    <property type="entry name" value="ALPHA_BETA HYDROLASE FOLD-3 DOMAIN-CONTAINING PROTEIN-RELATED"/>
    <property type="match status" value="1"/>
</dbReference>
<evidence type="ECO:0000256" key="1">
    <source>
        <dbReference type="ARBA" id="ARBA00022801"/>
    </source>
</evidence>
<dbReference type="InterPro" id="IPR029058">
    <property type="entry name" value="AB_hydrolase_fold"/>
</dbReference>
<dbReference type="Proteomes" id="UP000297948">
    <property type="component" value="Unassembled WGS sequence"/>
</dbReference>
<evidence type="ECO:0000313" key="3">
    <source>
        <dbReference type="EMBL" id="TGB18797.1"/>
    </source>
</evidence>
<dbReference type="SUPFAM" id="SSF53474">
    <property type="entry name" value="alpha/beta-Hydrolases"/>
    <property type="match status" value="1"/>
</dbReference>
<organism evidence="3 4">
    <name type="scientific">Streptomyces palmae</name>
    <dbReference type="NCBI Taxonomy" id="1701085"/>
    <lineage>
        <taxon>Bacteria</taxon>
        <taxon>Bacillati</taxon>
        <taxon>Actinomycetota</taxon>
        <taxon>Actinomycetes</taxon>
        <taxon>Kitasatosporales</taxon>
        <taxon>Streptomycetaceae</taxon>
        <taxon>Streptomyces</taxon>
    </lineage>
</organism>
<comment type="caution">
    <text evidence="3">The sequence shown here is derived from an EMBL/GenBank/DDBJ whole genome shotgun (WGS) entry which is preliminary data.</text>
</comment>
<dbReference type="InterPro" id="IPR013094">
    <property type="entry name" value="AB_hydrolase_3"/>
</dbReference>
<keyword evidence="4" id="KW-1185">Reference proteome</keyword>
<accession>A0A4Z0HDJ3</accession>
<sequence>MQEDVQVPWGTPVLGRQTRAFLESCPWPVSSHAGSAASRARMAAYWNGGGREEPDVEEEWLALPGSGGNRIRVRIVRPAGACEPLPVVLYLHGFGWMLTDAHAHRRLVVDLVLGADAAVVIPEHDVPRHARHPEAVERAYAIAQWIARHGAGRGLDGTRIAVAGASAGAQYAAALTLVARKRRGPRFRHQALVCPVTDAAMDTPSYRRFAEGYFLSRAAMRDYWQQYAPDPRDRAQDTVSPLRAPTRCLVGLPPTLLITAEADVLRDEGEAYAARLRQADVPVVSIRYHGTIHGFVLFDLLRGTEASRAARIQLTDTLHTALHAV</sequence>
<dbReference type="EMBL" id="SRID01000005">
    <property type="protein sequence ID" value="TGB18797.1"/>
    <property type="molecule type" value="Genomic_DNA"/>
</dbReference>
<gene>
    <name evidence="3" type="ORF">E4099_01435</name>
</gene>
<dbReference type="PANTHER" id="PTHR48081">
    <property type="entry name" value="AB HYDROLASE SUPERFAMILY PROTEIN C4A8.06C"/>
    <property type="match status" value="1"/>
</dbReference>
<evidence type="ECO:0000313" key="4">
    <source>
        <dbReference type="Proteomes" id="UP000297948"/>
    </source>
</evidence>
<dbReference type="InterPro" id="IPR050300">
    <property type="entry name" value="GDXG_lipolytic_enzyme"/>
</dbReference>
<dbReference type="RefSeq" id="WP_135337031.1">
    <property type="nucleotide sequence ID" value="NZ_JBHLTX010000017.1"/>
</dbReference>
<keyword evidence="1 3" id="KW-0378">Hydrolase</keyword>
<reference evidence="3 4" key="1">
    <citation type="submission" date="2019-03" db="EMBL/GenBank/DDBJ databases">
        <authorList>
            <person name="Gonzalez-Pimentel J.L."/>
        </authorList>
    </citation>
    <scope>NUCLEOTIDE SEQUENCE [LARGE SCALE GENOMIC DNA]</scope>
    <source>
        <strain evidence="3 4">JCM 31289</strain>
    </source>
</reference>
<protein>
    <submittedName>
        <fullName evidence="3">Alpha/beta hydrolase</fullName>
    </submittedName>
</protein>
<dbReference type="Gene3D" id="3.40.50.1820">
    <property type="entry name" value="alpha/beta hydrolase"/>
    <property type="match status" value="1"/>
</dbReference>
<dbReference type="GO" id="GO:0016787">
    <property type="term" value="F:hydrolase activity"/>
    <property type="evidence" value="ECO:0007669"/>
    <property type="project" value="UniProtKB-KW"/>
</dbReference>
<name>A0A4Z0HDJ3_9ACTN</name>
<feature type="domain" description="Alpha/beta hydrolase fold-3" evidence="2">
    <location>
        <begin position="88"/>
        <end position="296"/>
    </location>
</feature>